<keyword evidence="2" id="KW-0472">Membrane</keyword>
<dbReference type="InterPro" id="IPR027381">
    <property type="entry name" value="LytR/CpsA/Psr_C"/>
</dbReference>
<keyword evidence="2" id="KW-1133">Transmembrane helix</keyword>
<accession>A0ABQ5SZX9</accession>
<dbReference type="Pfam" id="PF13399">
    <property type="entry name" value="LytR_C"/>
    <property type="match status" value="1"/>
</dbReference>
<protein>
    <recommendedName>
        <fullName evidence="3">LytR/CpsA/Psr regulator C-terminal domain-containing protein</fullName>
    </recommendedName>
</protein>
<dbReference type="Gene3D" id="3.30.70.2390">
    <property type="match status" value="1"/>
</dbReference>
<feature type="compositionally biased region" description="Low complexity" evidence="1">
    <location>
        <begin position="49"/>
        <end position="64"/>
    </location>
</feature>
<evidence type="ECO:0000256" key="1">
    <source>
        <dbReference type="SAM" id="MobiDB-lite"/>
    </source>
</evidence>
<dbReference type="RefSeq" id="WP_189118748.1">
    <property type="nucleotide sequence ID" value="NZ_BMRK01000008.1"/>
</dbReference>
<evidence type="ECO:0000313" key="4">
    <source>
        <dbReference type="EMBL" id="GLJ68461.1"/>
    </source>
</evidence>
<keyword evidence="2" id="KW-0812">Transmembrane</keyword>
<organism evidence="4 5">
    <name type="scientific">Nocardioides luteus</name>
    <dbReference type="NCBI Taxonomy" id="1844"/>
    <lineage>
        <taxon>Bacteria</taxon>
        <taxon>Bacillati</taxon>
        <taxon>Actinomycetota</taxon>
        <taxon>Actinomycetes</taxon>
        <taxon>Propionibacteriales</taxon>
        <taxon>Nocardioidaceae</taxon>
        <taxon>Nocardioides</taxon>
    </lineage>
</organism>
<comment type="caution">
    <text evidence="4">The sequence shown here is derived from an EMBL/GenBank/DDBJ whole genome shotgun (WGS) entry which is preliminary data.</text>
</comment>
<name>A0ABQ5SZX9_9ACTN</name>
<reference evidence="4" key="2">
    <citation type="submission" date="2023-01" db="EMBL/GenBank/DDBJ databases">
        <authorList>
            <person name="Sun Q."/>
            <person name="Evtushenko L."/>
        </authorList>
    </citation>
    <scope>NUCLEOTIDE SEQUENCE</scope>
    <source>
        <strain evidence="4">VKM Ac-1246</strain>
    </source>
</reference>
<evidence type="ECO:0000256" key="2">
    <source>
        <dbReference type="SAM" id="Phobius"/>
    </source>
</evidence>
<feature type="transmembrane region" description="Helical" evidence="2">
    <location>
        <begin position="20"/>
        <end position="39"/>
    </location>
</feature>
<evidence type="ECO:0000313" key="5">
    <source>
        <dbReference type="Proteomes" id="UP001142292"/>
    </source>
</evidence>
<feature type="domain" description="LytR/CpsA/Psr regulator C-terminal" evidence="3">
    <location>
        <begin position="91"/>
        <end position="174"/>
    </location>
</feature>
<dbReference type="EMBL" id="BSEL01000005">
    <property type="protein sequence ID" value="GLJ68461.1"/>
    <property type="molecule type" value="Genomic_DNA"/>
</dbReference>
<feature type="region of interest" description="Disordered" evidence="1">
    <location>
        <begin position="48"/>
        <end position="90"/>
    </location>
</feature>
<sequence>MTGCVRPSKGERGVALPTPVIALSVLTVVAAVVIFWVTGGDDRGDEIAKAGAGPSASASASPKAAKAEKSAAPEKKKPTKPAPPPVDRSKVSVEVYNNTNIAGLAGEVAGKATTVGWNVVGEDNWMGSIPANTVYFPAGMEREGKQLADDLGIKRTHLSVEGSMKGDRLTVILTGAL</sequence>
<reference evidence="4" key="1">
    <citation type="journal article" date="2014" name="Int. J. Syst. Evol. Microbiol.">
        <title>Complete genome of a new Firmicutes species belonging to the dominant human colonic microbiota ('Ruminococcus bicirculans') reveals two chromosomes and a selective capacity to utilize plant glucans.</title>
        <authorList>
            <consortium name="NISC Comparative Sequencing Program"/>
            <person name="Wegmann U."/>
            <person name="Louis P."/>
            <person name="Goesmann A."/>
            <person name="Henrissat B."/>
            <person name="Duncan S.H."/>
            <person name="Flint H.J."/>
        </authorList>
    </citation>
    <scope>NUCLEOTIDE SEQUENCE</scope>
    <source>
        <strain evidence="4">VKM Ac-1246</strain>
    </source>
</reference>
<gene>
    <name evidence="4" type="ORF">GCM10017579_24970</name>
</gene>
<dbReference type="Proteomes" id="UP001142292">
    <property type="component" value="Unassembled WGS sequence"/>
</dbReference>
<keyword evidence="5" id="KW-1185">Reference proteome</keyword>
<feature type="compositionally biased region" description="Basic and acidic residues" evidence="1">
    <location>
        <begin position="65"/>
        <end position="76"/>
    </location>
</feature>
<evidence type="ECO:0000259" key="3">
    <source>
        <dbReference type="Pfam" id="PF13399"/>
    </source>
</evidence>
<proteinExistence type="predicted"/>